<gene>
    <name evidence="1" type="ORF">vB_PsyM_KIL4_0060</name>
</gene>
<evidence type="ECO:0000313" key="1">
    <source>
        <dbReference type="EMBL" id="AMR57784.1"/>
    </source>
</evidence>
<accession>A0A142IEX9</accession>
<proteinExistence type="predicted"/>
<sequence length="122" mass="13804">MLNPPLLLTGRVKLQVIRRESETIVRGRPVDGLESVVEVVCNVQPILKSTDTSMLPEADRSKAAIKVYTNGAPLRQRKEGVGGWAADRFYWQQELYEVLKVINYDIGILSHHKAICFRVELT</sequence>
<protein>
    <submittedName>
        <fullName evidence="1">Uncharacterized protein</fullName>
    </submittedName>
</protein>
<reference evidence="1 2" key="1">
    <citation type="journal article" date="2016" name="Front. Microbiol.">
        <title>Characterization of Novel Bacteriophages for Biocontrol of Bacterial Blight in Leek Caused by Pseudomonas syringae pv. porri.</title>
        <authorList>
            <person name="Rombouts S."/>
            <person name="Lavigne R."/>
        </authorList>
    </citation>
    <scope>NUCLEOTIDE SEQUENCE [LARGE SCALE GENOMIC DNA]</scope>
</reference>
<name>A0A142IEX9_9CAUD</name>
<keyword evidence="2" id="KW-1185">Reference proteome</keyword>
<organism evidence="1 2">
    <name type="scientific">Pseudomonas phage vB_PsyM_KIL4</name>
    <dbReference type="NCBI Taxonomy" id="1777069"/>
    <lineage>
        <taxon>Viruses</taxon>
        <taxon>Duplodnaviria</taxon>
        <taxon>Heunggongvirae</taxon>
        <taxon>Uroviricota</taxon>
        <taxon>Caudoviricetes</taxon>
        <taxon>Vandenendeviridae</taxon>
        <taxon>Gorskivirinae</taxon>
        <taxon>Flaumdravirus</taxon>
        <taxon>Flaumdravirus KIL2</taxon>
    </lineage>
</organism>
<dbReference type="Proteomes" id="UP000229945">
    <property type="component" value="Segment"/>
</dbReference>
<dbReference type="EMBL" id="KU130129">
    <property type="protein sequence ID" value="AMR57784.1"/>
    <property type="molecule type" value="Genomic_DNA"/>
</dbReference>
<evidence type="ECO:0000313" key="2">
    <source>
        <dbReference type="Proteomes" id="UP000229945"/>
    </source>
</evidence>